<dbReference type="OrthoDB" id="2654453at2759"/>
<keyword evidence="1" id="KW-1133">Transmembrane helix</keyword>
<reference evidence="2" key="1">
    <citation type="journal article" date="2020" name="New Phytol.">
        <title>Comparative genomics reveals dynamic genome evolution in host specialist ectomycorrhizal fungi.</title>
        <authorList>
            <person name="Lofgren L.A."/>
            <person name="Nguyen N.H."/>
            <person name="Vilgalys R."/>
            <person name="Ruytinx J."/>
            <person name="Liao H.L."/>
            <person name="Branco S."/>
            <person name="Kuo A."/>
            <person name="LaButti K."/>
            <person name="Lipzen A."/>
            <person name="Andreopoulos W."/>
            <person name="Pangilinan J."/>
            <person name="Riley R."/>
            <person name="Hundley H."/>
            <person name="Na H."/>
            <person name="Barry K."/>
            <person name="Grigoriev I.V."/>
            <person name="Stajich J.E."/>
            <person name="Kennedy P.G."/>
        </authorList>
    </citation>
    <scope>NUCLEOTIDE SEQUENCE</scope>
    <source>
        <strain evidence="2">MN1</strain>
    </source>
</reference>
<dbReference type="AlphaFoldDB" id="A0A9P7EDC8"/>
<dbReference type="SUPFAM" id="SSF50978">
    <property type="entry name" value="WD40 repeat-like"/>
    <property type="match status" value="1"/>
</dbReference>
<keyword evidence="3" id="KW-1185">Reference proteome</keyword>
<evidence type="ECO:0000313" key="2">
    <source>
        <dbReference type="EMBL" id="KAG1818607.1"/>
    </source>
</evidence>
<dbReference type="InterPro" id="IPR036322">
    <property type="entry name" value="WD40_repeat_dom_sf"/>
</dbReference>
<name>A0A9P7EDC8_9AGAM</name>
<sequence>MAKLLHVAGANKQVGTEGIKLWDTKSQKELTCSTLNHESWGTMQFQETCARRLGLGFEITCMSWDLMFPEASCISIQLNNMLNGDDGAVVKEYSCKLKRGMFMVDNAADGFMLYQLDGDKEPVQTFVTAAPSVSVPKQVAFGAEGRLVVGGSNNGLVYVFKRKLGQLLDTLYHSDTGLVQTITCMLTLLVHLSALVVTISFLIKNYFDTMVTWSIDLAEQMRPAHVFTFLANNLHQSVKVFQEVPDIQEECMHKKSDILMLHELAGKLMEVIQEVKRDVDMNLHYATEHDNIAAEAKRVFHQAVQPGQDSIRGI</sequence>
<evidence type="ECO:0000313" key="3">
    <source>
        <dbReference type="Proteomes" id="UP000807769"/>
    </source>
</evidence>
<comment type="caution">
    <text evidence="2">The sequence shown here is derived from an EMBL/GenBank/DDBJ whole genome shotgun (WGS) entry which is preliminary data.</text>
</comment>
<accession>A0A9P7EDC8</accession>
<protein>
    <submittedName>
        <fullName evidence="2">Uncharacterized protein</fullName>
    </submittedName>
</protein>
<keyword evidence="1" id="KW-0812">Transmembrane</keyword>
<keyword evidence="1" id="KW-0472">Membrane</keyword>
<proteinExistence type="predicted"/>
<dbReference type="Proteomes" id="UP000807769">
    <property type="component" value="Unassembled WGS sequence"/>
</dbReference>
<evidence type="ECO:0000256" key="1">
    <source>
        <dbReference type="SAM" id="Phobius"/>
    </source>
</evidence>
<gene>
    <name evidence="2" type="ORF">BJ212DRAFT_1298678</name>
</gene>
<dbReference type="RefSeq" id="XP_041194479.1">
    <property type="nucleotide sequence ID" value="XM_041332735.1"/>
</dbReference>
<feature type="transmembrane region" description="Helical" evidence="1">
    <location>
        <begin position="178"/>
        <end position="203"/>
    </location>
</feature>
<organism evidence="2 3">
    <name type="scientific">Suillus subaureus</name>
    <dbReference type="NCBI Taxonomy" id="48587"/>
    <lineage>
        <taxon>Eukaryota</taxon>
        <taxon>Fungi</taxon>
        <taxon>Dikarya</taxon>
        <taxon>Basidiomycota</taxon>
        <taxon>Agaricomycotina</taxon>
        <taxon>Agaricomycetes</taxon>
        <taxon>Agaricomycetidae</taxon>
        <taxon>Boletales</taxon>
        <taxon>Suillineae</taxon>
        <taxon>Suillaceae</taxon>
        <taxon>Suillus</taxon>
    </lineage>
</organism>
<dbReference type="GeneID" id="64626752"/>
<dbReference type="EMBL" id="JABBWG010000011">
    <property type="protein sequence ID" value="KAG1818607.1"/>
    <property type="molecule type" value="Genomic_DNA"/>
</dbReference>